<evidence type="ECO:0000256" key="7">
    <source>
        <dbReference type="ARBA" id="ARBA00022692"/>
    </source>
</evidence>
<dbReference type="FunFam" id="1.10.287.130:FF:000001">
    <property type="entry name" value="Two-component sensor histidine kinase"/>
    <property type="match status" value="1"/>
</dbReference>
<evidence type="ECO:0000256" key="12">
    <source>
        <dbReference type="ARBA" id="ARBA00023012"/>
    </source>
</evidence>
<evidence type="ECO:0000256" key="8">
    <source>
        <dbReference type="ARBA" id="ARBA00022741"/>
    </source>
</evidence>
<dbReference type="SUPFAM" id="SSF55874">
    <property type="entry name" value="ATPase domain of HSP90 chaperone/DNA topoisomerase II/histidine kinase"/>
    <property type="match status" value="1"/>
</dbReference>
<keyword evidence="7 14" id="KW-0812">Transmembrane</keyword>
<protein>
    <recommendedName>
        <fullName evidence="3">histidine kinase</fullName>
        <ecNumber evidence="3">2.7.13.3</ecNumber>
    </recommendedName>
</protein>
<dbReference type="SMART" id="SM00388">
    <property type="entry name" value="HisKA"/>
    <property type="match status" value="1"/>
</dbReference>
<keyword evidence="6" id="KW-0808">Transferase</keyword>
<dbReference type="GO" id="GO:0005524">
    <property type="term" value="F:ATP binding"/>
    <property type="evidence" value="ECO:0007669"/>
    <property type="project" value="UniProtKB-KW"/>
</dbReference>
<evidence type="ECO:0000256" key="14">
    <source>
        <dbReference type="SAM" id="Phobius"/>
    </source>
</evidence>
<evidence type="ECO:0000256" key="6">
    <source>
        <dbReference type="ARBA" id="ARBA00022679"/>
    </source>
</evidence>
<dbReference type="EC" id="2.7.13.3" evidence="3"/>
<keyword evidence="9 16" id="KW-0418">Kinase</keyword>
<dbReference type="PRINTS" id="PR00344">
    <property type="entry name" value="BCTRLSENSOR"/>
</dbReference>
<evidence type="ECO:0000256" key="2">
    <source>
        <dbReference type="ARBA" id="ARBA00004651"/>
    </source>
</evidence>
<comment type="catalytic activity">
    <reaction evidence="1">
        <text>ATP + protein L-histidine = ADP + protein N-phospho-L-histidine.</text>
        <dbReference type="EC" id="2.7.13.3"/>
    </reaction>
</comment>
<feature type="transmembrane region" description="Helical" evidence="14">
    <location>
        <begin position="102"/>
        <end position="124"/>
    </location>
</feature>
<dbReference type="PANTHER" id="PTHR45528:SF1">
    <property type="entry name" value="SENSOR HISTIDINE KINASE CPXA"/>
    <property type="match status" value="1"/>
</dbReference>
<dbReference type="PROSITE" id="PS50109">
    <property type="entry name" value="HIS_KIN"/>
    <property type="match status" value="1"/>
</dbReference>
<evidence type="ECO:0000256" key="1">
    <source>
        <dbReference type="ARBA" id="ARBA00000085"/>
    </source>
</evidence>
<keyword evidence="11 14" id="KW-1133">Transmembrane helix</keyword>
<dbReference type="InterPro" id="IPR003661">
    <property type="entry name" value="HisK_dim/P_dom"/>
</dbReference>
<dbReference type="InterPro" id="IPR004358">
    <property type="entry name" value="Sig_transdc_His_kin-like_C"/>
</dbReference>
<keyword evidence="4" id="KW-1003">Cell membrane</keyword>
<dbReference type="GO" id="GO:0000155">
    <property type="term" value="F:phosphorelay sensor kinase activity"/>
    <property type="evidence" value="ECO:0007669"/>
    <property type="project" value="InterPro"/>
</dbReference>
<organism evidence="16 17">
    <name type="scientific">Lactococcus lactis subsp. cremoris</name>
    <name type="common">Streptococcus cremoris</name>
    <dbReference type="NCBI Taxonomy" id="1359"/>
    <lineage>
        <taxon>Bacteria</taxon>
        <taxon>Bacillati</taxon>
        <taxon>Bacillota</taxon>
        <taxon>Bacilli</taxon>
        <taxon>Lactobacillales</taxon>
        <taxon>Streptococcaceae</taxon>
        <taxon>Lactococcus</taxon>
    </lineage>
</organism>
<keyword evidence="8" id="KW-0547">Nucleotide-binding</keyword>
<dbReference type="Gene3D" id="1.10.287.130">
    <property type="match status" value="1"/>
</dbReference>
<evidence type="ECO:0000256" key="9">
    <source>
        <dbReference type="ARBA" id="ARBA00022777"/>
    </source>
</evidence>
<comment type="subcellular location">
    <subcellularLocation>
        <location evidence="2">Cell membrane</location>
        <topology evidence="2">Multi-pass membrane protein</topology>
    </subcellularLocation>
</comment>
<keyword evidence="5" id="KW-0597">Phosphoprotein</keyword>
<evidence type="ECO:0000259" key="15">
    <source>
        <dbReference type="PROSITE" id="PS50109"/>
    </source>
</evidence>
<evidence type="ECO:0000256" key="10">
    <source>
        <dbReference type="ARBA" id="ARBA00022840"/>
    </source>
</evidence>
<evidence type="ECO:0000256" key="13">
    <source>
        <dbReference type="ARBA" id="ARBA00023136"/>
    </source>
</evidence>
<evidence type="ECO:0000313" key="17">
    <source>
        <dbReference type="Proteomes" id="UP000595253"/>
    </source>
</evidence>
<accession>A0AAD1NI36</accession>
<dbReference type="InterPro" id="IPR036890">
    <property type="entry name" value="HATPase_C_sf"/>
</dbReference>
<dbReference type="PANTHER" id="PTHR45528">
    <property type="entry name" value="SENSOR HISTIDINE KINASE CPXA"/>
    <property type="match status" value="1"/>
</dbReference>
<dbReference type="GO" id="GO:0005886">
    <property type="term" value="C:plasma membrane"/>
    <property type="evidence" value="ECO:0007669"/>
    <property type="project" value="UniProtKB-SubCell"/>
</dbReference>
<keyword evidence="10" id="KW-0067">ATP-binding</keyword>
<evidence type="ECO:0000256" key="3">
    <source>
        <dbReference type="ARBA" id="ARBA00012438"/>
    </source>
</evidence>
<dbReference type="InterPro" id="IPR036097">
    <property type="entry name" value="HisK_dim/P_sf"/>
</dbReference>
<dbReference type="CDD" id="cd00082">
    <property type="entry name" value="HisKA"/>
    <property type="match status" value="1"/>
</dbReference>
<dbReference type="InterPro" id="IPR005467">
    <property type="entry name" value="His_kinase_dom"/>
</dbReference>
<name>A0AAD1NI36_LACLC</name>
<dbReference type="SMART" id="SM00387">
    <property type="entry name" value="HATPase_c"/>
    <property type="match status" value="1"/>
</dbReference>
<evidence type="ECO:0000256" key="5">
    <source>
        <dbReference type="ARBA" id="ARBA00022553"/>
    </source>
</evidence>
<dbReference type="EMBL" id="AP024222">
    <property type="protein sequence ID" value="BCO05682.1"/>
    <property type="molecule type" value="Genomic_DNA"/>
</dbReference>
<evidence type="ECO:0000313" key="16">
    <source>
        <dbReference type="EMBL" id="BCO05682.1"/>
    </source>
</evidence>
<proteinExistence type="predicted"/>
<evidence type="ECO:0000256" key="11">
    <source>
        <dbReference type="ARBA" id="ARBA00022989"/>
    </source>
</evidence>
<gene>
    <name evidence="16" type="primary">kinE_2</name>
    <name evidence="16" type="ORF">LLC_09220</name>
</gene>
<keyword evidence="13 14" id="KW-0472">Membrane</keyword>
<dbReference type="AlphaFoldDB" id="A0AAD1NI36"/>
<dbReference type="InterPro" id="IPR050398">
    <property type="entry name" value="HssS/ArlS-like"/>
</dbReference>
<dbReference type="Pfam" id="PF00512">
    <property type="entry name" value="HisKA"/>
    <property type="match status" value="1"/>
</dbReference>
<dbReference type="Gene3D" id="3.30.565.10">
    <property type="entry name" value="Histidine kinase-like ATPase, C-terminal domain"/>
    <property type="match status" value="1"/>
</dbReference>
<dbReference type="InterPro" id="IPR003594">
    <property type="entry name" value="HATPase_dom"/>
</dbReference>
<reference evidence="16 17" key="1">
    <citation type="submission" date="2020-12" db="EMBL/GenBank/DDBJ databases">
        <title>Complete genome sequence of lactococcus lactis subsp. cremoris strain EPSC and strain G3-2.</title>
        <authorList>
            <person name="Kita K."/>
            <person name="Ishikawa S."/>
        </authorList>
    </citation>
    <scope>NUCLEOTIDE SEQUENCE [LARGE SCALE GENOMIC DNA]</scope>
    <source>
        <strain evidence="16 17">EPSC</strain>
    </source>
</reference>
<dbReference type="SUPFAM" id="SSF47384">
    <property type="entry name" value="Homodimeric domain of signal transducing histidine kinase"/>
    <property type="match status" value="1"/>
</dbReference>
<feature type="domain" description="Histidine kinase" evidence="15">
    <location>
        <begin position="185"/>
        <end position="392"/>
    </location>
</feature>
<dbReference type="Proteomes" id="UP000595253">
    <property type="component" value="Chromosome"/>
</dbReference>
<sequence>MVQISDRETSAIMTGMKNVSNLSTMNFQDLNGFQEQKDFIRIRSQENQTIMSKGTENFLENRTFSFWKITISNGKLYDTVYKKDKGITYEIWLSLQDIFEEVGAVLASVFAILLLNYLIGLLLIRHYSKKINGPIQKLAFEASQDSGLLEVPEAPVEVRELAINFNELVKSLQEKIESEKEFASNLSHELRTPVMAISGYISLLKRRREEHPEIVEKSLNYLEQESERLKKLIEDFLTLSRKGQIDYQEEIFTTKSLLLEIKSSFEIDSSNKIEIEGDDNLHIKTNRFALREILNILVENAIKYSPKSSMVLIKYDKKEIQVIDQGIGVSDNEKAKVFNRFYQVEKSRTNHTGNGIGLAIAQQYAQIINAEIYISDNLPNGTTFHLSFKNVNEK</sequence>
<evidence type="ECO:0000256" key="4">
    <source>
        <dbReference type="ARBA" id="ARBA00022475"/>
    </source>
</evidence>
<dbReference type="Pfam" id="PF02518">
    <property type="entry name" value="HATPase_c"/>
    <property type="match status" value="1"/>
</dbReference>
<keyword evidence="12" id="KW-0902">Two-component regulatory system</keyword>